<dbReference type="RefSeq" id="WP_277734276.1">
    <property type="nucleotide sequence ID" value="NZ_CP120733.1"/>
</dbReference>
<dbReference type="EMBL" id="CP120733">
    <property type="protein sequence ID" value="WFD12018.1"/>
    <property type="molecule type" value="Genomic_DNA"/>
</dbReference>
<sequence>MPLIGRIYCGSVSLGTSKEVLNVNGKGVLKYINANFNSYFTDSIQVDIDGASFTIDQNSAYIHAPTASSSAGMCNGYSGVYSGTNGGSNFNLNIPFNENLKITIREGNKYDSWIVANYILEV</sequence>
<accession>A0ABY8EGH6</accession>
<protein>
    <submittedName>
        <fullName evidence="1">Uncharacterized protein</fullName>
    </submittedName>
</protein>
<gene>
    <name evidence="1" type="ORF">P4S50_08050</name>
</gene>
<name>A0ABY8EGH6_9FIRM</name>
<proteinExistence type="predicted"/>
<keyword evidence="2" id="KW-1185">Reference proteome</keyword>
<reference evidence="1 2" key="1">
    <citation type="submission" date="2023-03" db="EMBL/GenBank/DDBJ databases">
        <title>Complete genome sequence of Tepidibacter sp. SWIR-1, isolated from a deep-sea hydrothermal vent.</title>
        <authorList>
            <person name="Li X."/>
        </authorList>
    </citation>
    <scope>NUCLEOTIDE SEQUENCE [LARGE SCALE GENOMIC DNA]</scope>
    <source>
        <strain evidence="1 2">SWIR-1</strain>
    </source>
</reference>
<evidence type="ECO:0000313" key="2">
    <source>
        <dbReference type="Proteomes" id="UP001222800"/>
    </source>
</evidence>
<dbReference type="Proteomes" id="UP001222800">
    <property type="component" value="Chromosome"/>
</dbReference>
<evidence type="ECO:0000313" key="1">
    <source>
        <dbReference type="EMBL" id="WFD12018.1"/>
    </source>
</evidence>
<organism evidence="1 2">
    <name type="scientific">Tepidibacter hydrothermalis</name>
    <dbReference type="NCBI Taxonomy" id="3036126"/>
    <lineage>
        <taxon>Bacteria</taxon>
        <taxon>Bacillati</taxon>
        <taxon>Bacillota</taxon>
        <taxon>Clostridia</taxon>
        <taxon>Peptostreptococcales</taxon>
        <taxon>Peptostreptococcaceae</taxon>
        <taxon>Tepidibacter</taxon>
    </lineage>
</organism>
<dbReference type="Gene3D" id="2.60.120.1390">
    <property type="match status" value="1"/>
</dbReference>